<proteinExistence type="predicted"/>
<protein>
    <submittedName>
        <fullName evidence="1">Uncharacterized protein</fullName>
    </submittedName>
</protein>
<accession>A0ABW3MXP3</accession>
<evidence type="ECO:0000313" key="2">
    <source>
        <dbReference type="Proteomes" id="UP001597046"/>
    </source>
</evidence>
<reference evidence="2" key="1">
    <citation type="journal article" date="2019" name="Int. J. Syst. Evol. Microbiol.">
        <title>The Global Catalogue of Microorganisms (GCM) 10K type strain sequencing project: providing services to taxonomists for standard genome sequencing and annotation.</title>
        <authorList>
            <consortium name="The Broad Institute Genomics Platform"/>
            <consortium name="The Broad Institute Genome Sequencing Center for Infectious Disease"/>
            <person name="Wu L."/>
            <person name="Ma J."/>
        </authorList>
    </citation>
    <scope>NUCLEOTIDE SEQUENCE [LARGE SCALE GENOMIC DNA]</scope>
    <source>
        <strain evidence="2">CCUG 57508</strain>
    </source>
</reference>
<name>A0ABW3MXP3_9MICO</name>
<keyword evidence="2" id="KW-1185">Reference proteome</keyword>
<dbReference type="EMBL" id="JBHTKH010000009">
    <property type="protein sequence ID" value="MFD1055463.1"/>
    <property type="molecule type" value="Genomic_DNA"/>
</dbReference>
<comment type="caution">
    <text evidence="1">The sequence shown here is derived from an EMBL/GenBank/DDBJ whole genome shotgun (WGS) entry which is preliminary data.</text>
</comment>
<evidence type="ECO:0000313" key="1">
    <source>
        <dbReference type="EMBL" id="MFD1055463.1"/>
    </source>
</evidence>
<sequence length="290" mass="32631">MTRIHTDLGIVRRALDIADARGVRAAERETGVLRQTVAKWKKARAARYPEWPTPADIDAWRADDEANREKRARGVAKATDYRKRRYLGLVPKPVAPVGTMRRLQALYALGWTCPEIGERLGVSDSRVGHIMTGLYKRVTPETAARVRAVYDELSMTVPVDKPMVRRGDCPIHERGRNDARRRGYAPPLAWDEETIDDPSARPAHLLRRAAPRGFDEAAVRRRIDGDQAVQLSDADRREVVRRLHTRGLSDGEIEQQTGVSKRQVLRDRQTLGLPANELDSWAAAGRRAAS</sequence>
<organism evidence="1 2">
    <name type="scientific">Terrabacter terrigena</name>
    <dbReference type="NCBI Taxonomy" id="574718"/>
    <lineage>
        <taxon>Bacteria</taxon>
        <taxon>Bacillati</taxon>
        <taxon>Actinomycetota</taxon>
        <taxon>Actinomycetes</taxon>
        <taxon>Micrococcales</taxon>
        <taxon>Intrasporangiaceae</taxon>
        <taxon>Terrabacter</taxon>
    </lineage>
</organism>
<gene>
    <name evidence="1" type="ORF">ACFQ2V_14200</name>
</gene>
<dbReference type="Proteomes" id="UP001597046">
    <property type="component" value="Unassembled WGS sequence"/>
</dbReference>
<dbReference type="RefSeq" id="WP_386053500.1">
    <property type="nucleotide sequence ID" value="NZ_JBHTKH010000009.1"/>
</dbReference>